<feature type="region of interest" description="Disordered" evidence="9">
    <location>
        <begin position="1283"/>
        <end position="1317"/>
    </location>
</feature>
<dbReference type="CDD" id="cd18007">
    <property type="entry name" value="DEXHc_ATRX-like"/>
    <property type="match status" value="1"/>
</dbReference>
<feature type="compositionally biased region" description="Basic and acidic residues" evidence="9">
    <location>
        <begin position="1304"/>
        <end position="1315"/>
    </location>
</feature>
<dbReference type="InterPro" id="IPR027417">
    <property type="entry name" value="P-loop_NTPase"/>
</dbReference>
<dbReference type="EMBL" id="WWBZ02000062">
    <property type="protein sequence ID" value="KAF4303413.1"/>
    <property type="molecule type" value="Genomic_DNA"/>
</dbReference>
<dbReference type="InterPro" id="IPR014001">
    <property type="entry name" value="Helicase_ATP-bd"/>
</dbReference>
<keyword evidence="13" id="KW-1185">Reference proteome</keyword>
<feature type="compositionally biased region" description="Basic and acidic residues" evidence="9">
    <location>
        <begin position="1845"/>
        <end position="1862"/>
    </location>
</feature>
<sequence length="1883" mass="212794">MNISGDPLDWSVEQVVDALCKSTAWWTEGRPNSKLPDPTPLEKTLFDEEIDGYSLLTYFNSEQKLKDDLGLKTIGKVSAVSWAIDKLREQSPKYVEYLSTQRTISASISVARSIPGSTAQSVAGSQSLHARPVPSWLKSLPLPSDHLRLGLTTPLHENPLPAVPEAEEGIDECADEHTTRSTEIAVGSVKRPGETLVQGADGKKRRRLILTETAATQNAQVKTIFRSIRKKFPVDKIFYGESQFGQVLEDDDDLDFQHHGEVPHHIGSYVYRQYLHFVRNPERKELSQDGRKIIAIHPYRSNILAENEPRSATVVESTDNGAKATRQNTLRLQSSVRYDSSVPYEDEESHALYALAERWTKDDDEVLPALGDSDNEEYSFSYEAELEAEERERALHEMKRDRLSKEEISTIIQERIQELTEIWKRKKLPLHERKARTLWRKGRHRQGRQMLRTGAAEKAKRIDIRLSKLCEAIADEEWHKKEDVLRQCATLEESISQREEELWRMSVWDLTVEPAAPPATVPRRTAKKSEEHDDRTLEEEAGDWVDSDSELESDGLEDFVEIDEDIKDTSPEMTPAVTARQSVKRSGDVKCDLDEDSMPDASHDSPLGAEDSDIDMTGAQTTEFETAGSAPMTPKHPRRAKPDSVPRSAHSVIDLTALSDGSMPSSPTPVRRLASLKPSNRCGSQSVTILSRTDPENSTFADVSGWDFSLLQERSDKKRLVLKIVRTVMAPKEYGLTQRYATSRSKKTQREEMWQAIEALGTGEKMAGMPPDEWHSLVRFARLYACWKMVNQKHWSSHLDKLSAVLSKIVQKQDKSRDPAFHGDLEAFIAFTNTIFEKFPSQAADSFSTGPSSDDEDHPLEPADTPHKKRKNKVEQSASAIGLRKSAQKRAEAQEEIQREFQERVSSSQSKSDNLIVNPGEYGKDGAIYIHPSIGERIKSHQIEGIRFMWREIVEAGIVEPQGCLLAHTMGLGKTMQAITLLVTIAEAAKSSDEEIRSQIPDHLRHLQILILCPATLVDNWIEELYMWIPKSVSEKIGRIRKINAENELPKRLTKIRNWGQKGGILVVSYEMFRSLFGEKQASKIPDEERHSLEQSLLKGPSLIIADEAHKMKNSSSSLRNLVERFESKSRVALTGSPLANNLVEYWSMIDWVSPGYLGSLKEFKANFVEPIEDGLYKDSSKYEHRKALKKLRVLKNEIGPKINRADITVLKDDLKPKLEFLITVPLTSLQEDLYNLCIQHFLAKRQEKVTNTRLWQWMNLLNTLCIHPIAFFNHLKNTQIQQEKGKHGDAEESEANDLQDTSPDEHGPTMDPRQDLPPALIEEAMSLCNQAKDHDSPYHSFKTSILMEILGKSKEAGDRVLMFSHHIATLDYLENLLAMEKYRFVRLDGKTRMSNRPKLLDRFNRGDYDIFLISTKVGGTGFNLPGANRVIVLDFGFNPQNEEQAIGRAYRLGQEKEVFVYRMLTGGTFEPKVWNKALFKTQLASRVVDKRNPERHAEKMKDYFFEPRVVEQEDLTEHQGKDKKVLDRILMTKAQGKDSGVRAITTTETLMTEDLDAVLNDQETEEVKKMIEAERLRKEDPKAYEQYLRNNPAIDDSRNNPAFSLQRALINDSSTRHGLPPTPLDQSPHLAAKNYVEFGPSASITAPAHNRKPAQETTFRLDGLPLSDAGINNAGPSPASMRRQDQLKSTPRKAEPPVKETVEPLGEAQEPASSKKAQEIKFQDRRGSPELGDEPLSDPGVNNSGPALPGARPLSIPLISSSPAPKPNPLKETESPSTSTIQRHQSSDRFMSSTRADHNPMGDKPVRSVSSPLKKEVRTSQISDFRNEWKTRIANDTALADETDTPKERKPEPEKVPDSHKQKANRPSWLPEAYAVFKRQET</sequence>
<keyword evidence="7" id="KW-0238">DNA-binding</keyword>
<dbReference type="InterPro" id="IPR000330">
    <property type="entry name" value="SNF2_N"/>
</dbReference>
<evidence type="ECO:0000259" key="10">
    <source>
        <dbReference type="PROSITE" id="PS51192"/>
    </source>
</evidence>
<dbReference type="OrthoDB" id="2020972at2759"/>
<dbReference type="InterPro" id="IPR038718">
    <property type="entry name" value="SNF2-like_sf"/>
</dbReference>
<evidence type="ECO:0000256" key="3">
    <source>
        <dbReference type="ARBA" id="ARBA00022741"/>
    </source>
</evidence>
<keyword evidence="5" id="KW-0347">Helicase</keyword>
<dbReference type="Pfam" id="PF00176">
    <property type="entry name" value="SNF2-rel_dom"/>
    <property type="match status" value="1"/>
</dbReference>
<dbReference type="InterPro" id="IPR056026">
    <property type="entry name" value="DUF7607"/>
</dbReference>
<feature type="compositionally biased region" description="Basic and acidic residues" evidence="9">
    <location>
        <begin position="1717"/>
        <end position="1729"/>
    </location>
</feature>
<evidence type="ECO:0000259" key="11">
    <source>
        <dbReference type="PROSITE" id="PS51194"/>
    </source>
</evidence>
<evidence type="ECO:0000256" key="4">
    <source>
        <dbReference type="ARBA" id="ARBA00022801"/>
    </source>
</evidence>
<dbReference type="SMART" id="SM00487">
    <property type="entry name" value="DEXDc"/>
    <property type="match status" value="1"/>
</dbReference>
<dbReference type="PROSITE" id="PS51192">
    <property type="entry name" value="HELICASE_ATP_BIND_1"/>
    <property type="match status" value="1"/>
</dbReference>
<organism evidence="12 13">
    <name type="scientific">Botryosphaeria dothidea</name>
    <dbReference type="NCBI Taxonomy" id="55169"/>
    <lineage>
        <taxon>Eukaryota</taxon>
        <taxon>Fungi</taxon>
        <taxon>Dikarya</taxon>
        <taxon>Ascomycota</taxon>
        <taxon>Pezizomycotina</taxon>
        <taxon>Dothideomycetes</taxon>
        <taxon>Dothideomycetes incertae sedis</taxon>
        <taxon>Botryosphaeriales</taxon>
        <taxon>Botryosphaeriaceae</taxon>
        <taxon>Botryosphaeria</taxon>
    </lineage>
</organism>
<evidence type="ECO:0000256" key="6">
    <source>
        <dbReference type="ARBA" id="ARBA00022840"/>
    </source>
</evidence>
<keyword evidence="3" id="KW-0547">Nucleotide-binding</keyword>
<dbReference type="SUPFAM" id="SSF52540">
    <property type="entry name" value="P-loop containing nucleoside triphosphate hydrolases"/>
    <property type="match status" value="2"/>
</dbReference>
<feature type="compositionally biased region" description="Polar residues" evidence="9">
    <location>
        <begin position="843"/>
        <end position="852"/>
    </location>
</feature>
<evidence type="ECO:0000256" key="2">
    <source>
        <dbReference type="ARBA" id="ARBA00007025"/>
    </source>
</evidence>
<keyword evidence="8" id="KW-0539">Nucleus</keyword>
<keyword evidence="6" id="KW-0067">ATP-binding</keyword>
<dbReference type="GO" id="GO:0004386">
    <property type="term" value="F:helicase activity"/>
    <property type="evidence" value="ECO:0007669"/>
    <property type="project" value="UniProtKB-KW"/>
</dbReference>
<accession>A0A8H4INT8</accession>
<dbReference type="Gene3D" id="3.40.50.10810">
    <property type="entry name" value="Tandem AAA-ATPase domain"/>
    <property type="match status" value="1"/>
</dbReference>
<feature type="compositionally biased region" description="Polar residues" evidence="9">
    <location>
        <begin position="904"/>
        <end position="915"/>
    </location>
</feature>
<comment type="subcellular location">
    <subcellularLocation>
        <location evidence="1">Nucleus</location>
    </subcellularLocation>
</comment>
<feature type="compositionally biased region" description="Low complexity" evidence="9">
    <location>
        <begin position="1754"/>
        <end position="1764"/>
    </location>
</feature>
<feature type="region of interest" description="Disordered" evidence="9">
    <location>
        <begin position="565"/>
        <end position="683"/>
    </location>
</feature>
<comment type="similarity">
    <text evidence="2">Belongs to the SNF2/RAD54 helicase family.</text>
</comment>
<name>A0A8H4INT8_9PEZI</name>
<feature type="compositionally biased region" description="Basic and acidic residues" evidence="9">
    <location>
        <begin position="1796"/>
        <end position="1807"/>
    </location>
</feature>
<proteinExistence type="inferred from homology"/>
<dbReference type="InterPro" id="IPR001650">
    <property type="entry name" value="Helicase_C-like"/>
</dbReference>
<evidence type="ECO:0000256" key="7">
    <source>
        <dbReference type="ARBA" id="ARBA00023125"/>
    </source>
</evidence>
<feature type="domain" description="Helicase C-terminal" evidence="11">
    <location>
        <begin position="1346"/>
        <end position="1517"/>
    </location>
</feature>
<evidence type="ECO:0000313" key="13">
    <source>
        <dbReference type="Proteomes" id="UP000572817"/>
    </source>
</evidence>
<gene>
    <name evidence="12" type="ORF">GTA08_BOTSDO09291</name>
</gene>
<dbReference type="SMART" id="SM00490">
    <property type="entry name" value="HELICc"/>
    <property type="match status" value="1"/>
</dbReference>
<dbReference type="GO" id="GO:0005524">
    <property type="term" value="F:ATP binding"/>
    <property type="evidence" value="ECO:0007669"/>
    <property type="project" value="UniProtKB-KW"/>
</dbReference>
<dbReference type="Gene3D" id="3.40.50.300">
    <property type="entry name" value="P-loop containing nucleotide triphosphate hydrolases"/>
    <property type="match status" value="1"/>
</dbReference>
<reference evidence="12" key="1">
    <citation type="submission" date="2020-04" db="EMBL/GenBank/DDBJ databases">
        <title>Genome Assembly and Annotation of Botryosphaeria dothidea sdau 11-99, a Latent Pathogen of Apple Fruit Ring Rot in China.</title>
        <authorList>
            <person name="Yu C."/>
            <person name="Diao Y."/>
            <person name="Lu Q."/>
            <person name="Zhao J."/>
            <person name="Cui S."/>
            <person name="Peng C."/>
            <person name="He B."/>
            <person name="Liu H."/>
        </authorList>
    </citation>
    <scope>NUCLEOTIDE SEQUENCE [LARGE SCALE GENOMIC DNA]</scope>
    <source>
        <strain evidence="12">Sdau11-99</strain>
    </source>
</reference>
<feature type="domain" description="Helicase ATP-binding" evidence="10">
    <location>
        <begin position="955"/>
        <end position="1156"/>
    </location>
</feature>
<feature type="region of interest" description="Disordered" evidence="9">
    <location>
        <begin position="843"/>
        <end position="917"/>
    </location>
</feature>
<feature type="region of interest" description="Disordered" evidence="9">
    <location>
        <begin position="1663"/>
        <end position="1883"/>
    </location>
</feature>
<dbReference type="GO" id="GO:0005634">
    <property type="term" value="C:nucleus"/>
    <property type="evidence" value="ECO:0007669"/>
    <property type="project" value="UniProtKB-SubCell"/>
</dbReference>
<evidence type="ECO:0000256" key="1">
    <source>
        <dbReference type="ARBA" id="ARBA00004123"/>
    </source>
</evidence>
<evidence type="ECO:0000256" key="8">
    <source>
        <dbReference type="ARBA" id="ARBA00023242"/>
    </source>
</evidence>
<evidence type="ECO:0000256" key="5">
    <source>
        <dbReference type="ARBA" id="ARBA00022806"/>
    </source>
</evidence>
<evidence type="ECO:0000256" key="9">
    <source>
        <dbReference type="SAM" id="MobiDB-lite"/>
    </source>
</evidence>
<dbReference type="Pfam" id="PF00271">
    <property type="entry name" value="Helicase_C"/>
    <property type="match status" value="1"/>
</dbReference>
<feature type="compositionally biased region" description="Polar residues" evidence="9">
    <location>
        <begin position="1776"/>
        <end position="1795"/>
    </location>
</feature>
<dbReference type="InterPro" id="IPR044574">
    <property type="entry name" value="ARIP4-like"/>
</dbReference>
<keyword evidence="4" id="KW-0378">Hydrolase</keyword>
<dbReference type="PROSITE" id="PS51194">
    <property type="entry name" value="HELICASE_CTER"/>
    <property type="match status" value="1"/>
</dbReference>
<dbReference type="Proteomes" id="UP000572817">
    <property type="component" value="Unassembled WGS sequence"/>
</dbReference>
<feature type="compositionally biased region" description="Basic and acidic residues" evidence="9">
    <location>
        <begin position="1683"/>
        <end position="1703"/>
    </location>
</feature>
<dbReference type="GO" id="GO:0003677">
    <property type="term" value="F:DNA binding"/>
    <property type="evidence" value="ECO:0007669"/>
    <property type="project" value="UniProtKB-KW"/>
</dbReference>
<dbReference type="Pfam" id="PF24580">
    <property type="entry name" value="DUF7607"/>
    <property type="match status" value="1"/>
</dbReference>
<dbReference type="CDD" id="cd18793">
    <property type="entry name" value="SF2_C_SNF"/>
    <property type="match status" value="1"/>
</dbReference>
<dbReference type="GO" id="GO:0016887">
    <property type="term" value="F:ATP hydrolysis activity"/>
    <property type="evidence" value="ECO:0007669"/>
    <property type="project" value="InterPro"/>
</dbReference>
<dbReference type="PANTHER" id="PTHR45797">
    <property type="entry name" value="RAD54-LIKE"/>
    <property type="match status" value="1"/>
</dbReference>
<feature type="compositionally biased region" description="Basic and acidic residues" evidence="9">
    <location>
        <begin position="889"/>
        <end position="903"/>
    </location>
</feature>
<evidence type="ECO:0000313" key="12">
    <source>
        <dbReference type="EMBL" id="KAF4303413.1"/>
    </source>
</evidence>
<protein>
    <submittedName>
        <fullName evidence="12">SNF2-related protein</fullName>
    </submittedName>
</protein>
<dbReference type="PANTHER" id="PTHR45797:SF1">
    <property type="entry name" value="HELICASE ARIP4"/>
    <property type="match status" value="1"/>
</dbReference>
<feature type="region of interest" description="Disordered" evidence="9">
    <location>
        <begin position="516"/>
        <end position="551"/>
    </location>
</feature>
<dbReference type="InterPro" id="IPR049730">
    <property type="entry name" value="SNF2/RAD54-like_C"/>
</dbReference>
<comment type="caution">
    <text evidence="12">The sequence shown here is derived from an EMBL/GenBank/DDBJ whole genome shotgun (WGS) entry which is preliminary data.</text>
</comment>
<feature type="compositionally biased region" description="Acidic residues" evidence="9">
    <location>
        <begin position="536"/>
        <end position="551"/>
    </location>
</feature>